<dbReference type="Gene3D" id="2.170.270.10">
    <property type="entry name" value="SET domain"/>
    <property type="match status" value="1"/>
</dbReference>
<keyword evidence="9" id="KW-0156">Chromatin regulator</keyword>
<feature type="region of interest" description="Disordered" evidence="13">
    <location>
        <begin position="663"/>
        <end position="683"/>
    </location>
</feature>
<dbReference type="PROSITE" id="PS50280">
    <property type="entry name" value="SET"/>
    <property type="match status" value="1"/>
</dbReference>
<feature type="region of interest" description="Disordered" evidence="13">
    <location>
        <begin position="256"/>
        <end position="344"/>
    </location>
</feature>
<dbReference type="EC" id="2.1.1.362" evidence="3"/>
<organism evidence="15 16">
    <name type="scientific">Strongylocentrotus purpuratus</name>
    <name type="common">Purple sea urchin</name>
    <dbReference type="NCBI Taxonomy" id="7668"/>
    <lineage>
        <taxon>Eukaryota</taxon>
        <taxon>Metazoa</taxon>
        <taxon>Echinodermata</taxon>
        <taxon>Eleutherozoa</taxon>
        <taxon>Echinozoa</taxon>
        <taxon>Echinoidea</taxon>
        <taxon>Euechinoidea</taxon>
        <taxon>Echinacea</taxon>
        <taxon>Camarodonta</taxon>
        <taxon>Echinidea</taxon>
        <taxon>Strongylocentrotidae</taxon>
        <taxon>Strongylocentrotus</taxon>
    </lineage>
</organism>
<evidence type="ECO:0000256" key="2">
    <source>
        <dbReference type="ARBA" id="ARBA00004286"/>
    </source>
</evidence>
<dbReference type="FunFam" id="2.170.270.10:FF:000006">
    <property type="entry name" value="Histone-lysine N-methyltransferase"/>
    <property type="match status" value="1"/>
</dbReference>
<dbReference type="Pfam" id="PF00856">
    <property type="entry name" value="SET"/>
    <property type="match status" value="1"/>
</dbReference>
<dbReference type="FunCoup" id="A0A7M7P4L1">
    <property type="interactions" value="548"/>
</dbReference>
<dbReference type="InterPro" id="IPR044426">
    <property type="entry name" value="Suv4-20_SET"/>
</dbReference>
<accession>A0A7M7P4L1</accession>
<feature type="compositionally biased region" description="Basic and acidic residues" evidence="13">
    <location>
        <begin position="262"/>
        <end position="280"/>
    </location>
</feature>
<dbReference type="PROSITE" id="PS51570">
    <property type="entry name" value="SAM_MT43_SUVAR420_2"/>
    <property type="match status" value="1"/>
</dbReference>
<dbReference type="PANTHER" id="PTHR12977">
    <property type="entry name" value="SUPPRESSOR OF VARIEGATION 4-20-RELATED"/>
    <property type="match status" value="1"/>
</dbReference>
<keyword evidence="16" id="KW-1185">Reference proteome</keyword>
<evidence type="ECO:0000256" key="1">
    <source>
        <dbReference type="ARBA" id="ARBA00004123"/>
    </source>
</evidence>
<dbReference type="GeneID" id="583266"/>
<dbReference type="InterPro" id="IPR046341">
    <property type="entry name" value="SET_dom_sf"/>
</dbReference>
<evidence type="ECO:0000256" key="10">
    <source>
        <dbReference type="ARBA" id="ARBA00023015"/>
    </source>
</evidence>
<feature type="region of interest" description="Disordered" evidence="13">
    <location>
        <begin position="1"/>
        <end position="20"/>
    </location>
</feature>
<evidence type="ECO:0000256" key="12">
    <source>
        <dbReference type="ARBA" id="ARBA00023242"/>
    </source>
</evidence>
<dbReference type="InterPro" id="IPR001214">
    <property type="entry name" value="SET_dom"/>
</dbReference>
<evidence type="ECO:0000259" key="14">
    <source>
        <dbReference type="PROSITE" id="PS50280"/>
    </source>
</evidence>
<feature type="compositionally biased region" description="Gly residues" evidence="13">
    <location>
        <begin position="1"/>
        <end position="12"/>
    </location>
</feature>
<sequence>MVVGGGASGPGRGPACSSGMNAKDLADNDDLATSLILDPYLEFTTHKMNTRFRPVTTRTEHLRYVLRMFKEDENYDKAYNRLMASGDWANVFLSNKSKLQVQVFKEHVFRYLGMFDTDAGFEIKPCYRYSLEGEGGKIVTTCHWSKHEKIDNLVGCIAELTEFEENTFLKSGENDFSIMFSMRKNCAQLWLGPAAFINHDCRPNCKFVATGRDTACVQILRDIEPEEEITCYYGEDFFGENNCYCECETCERRQSGAFTPKDSPDKKKETPKYSLRDTNKRIMRLKKQKKATGKEQNKPPKHILHRSDSESSLSSTNSNTVTSSKQVLSTKPRSNRRPLSPSRTTNEALVDILAEQKCLSRCDAELMLAEGYKVRGSNPIPIKDAKVLLTPHKYDKDTRVLVAGGSGRSLRSRRKLEDVIGPASRQRRDRQSGRTRNSPSRVQRTKETNVVKLCSPAGRQESVALRSPLRRSGNEDGAPVAVATELHVDTHDRSRKKVVLLSQSLPRSRRMSVSPSSTVHSSSSSPSFKPSTPSRKSPLSRAAVSPVRTLSSLLLAPLTLTNRTMSNSILAETKAFSSHSIDVPTVKLKEEINLSSNSQSNAASAGTWGRTKDDDDDDDIFIVVDDDDDDTDDDYLDAVEAVYSTPNHVSPSPKTLGCEFTELSDGGGTAQESMGHEKRKSQKVTQKRIMTYESRISECKTKLTIRGIPQLVSQPVESSLNPKSRGQCNGEVQSESASLAKNATSASQMRRSRKRQMTKSEDTTSSGGPPRMS</sequence>
<dbReference type="PANTHER" id="PTHR12977:SF4">
    <property type="entry name" value="HISTONE-LYSINE N-METHYLTRANSFERASE KMT5B"/>
    <property type="match status" value="1"/>
</dbReference>
<evidence type="ECO:0000256" key="6">
    <source>
        <dbReference type="ARBA" id="ARBA00022603"/>
    </source>
</evidence>
<keyword evidence="4" id="KW-0158">Chromosome</keyword>
<dbReference type="SMART" id="SM00317">
    <property type="entry name" value="SET"/>
    <property type="match status" value="1"/>
</dbReference>
<feature type="compositionally biased region" description="Low complexity" evidence="13">
    <location>
        <begin position="310"/>
        <end position="324"/>
    </location>
</feature>
<dbReference type="InterPro" id="IPR039977">
    <property type="entry name" value="Suv4-20/Set9"/>
</dbReference>
<feature type="compositionally biased region" description="Low complexity" evidence="13">
    <location>
        <begin position="511"/>
        <end position="537"/>
    </location>
</feature>
<dbReference type="GO" id="GO:0005694">
    <property type="term" value="C:chromosome"/>
    <property type="evidence" value="ECO:0007669"/>
    <property type="project" value="UniProtKB-SubCell"/>
</dbReference>
<dbReference type="CDD" id="cd19186">
    <property type="entry name" value="SET_Suv4-20"/>
    <property type="match status" value="1"/>
</dbReference>
<keyword evidence="5" id="KW-0678">Repressor</keyword>
<dbReference type="InParanoid" id="A0A7M7P4L1"/>
<dbReference type="EnsemblMetazoa" id="XM_030989266">
    <property type="protein sequence ID" value="XP_030845126"/>
    <property type="gene ID" value="LOC583266"/>
</dbReference>
<dbReference type="InterPro" id="IPR041938">
    <property type="entry name" value="Hist-Lys_N-MTase_N"/>
</dbReference>
<dbReference type="GO" id="GO:0042799">
    <property type="term" value="F:histone H4K20 methyltransferase activity"/>
    <property type="evidence" value="ECO:0000318"/>
    <property type="project" value="GO_Central"/>
</dbReference>
<keyword evidence="7" id="KW-0808">Transferase</keyword>
<reference evidence="16" key="1">
    <citation type="submission" date="2015-02" db="EMBL/GenBank/DDBJ databases">
        <title>Genome sequencing for Strongylocentrotus purpuratus.</title>
        <authorList>
            <person name="Murali S."/>
            <person name="Liu Y."/>
            <person name="Vee V."/>
            <person name="English A."/>
            <person name="Wang M."/>
            <person name="Skinner E."/>
            <person name="Han Y."/>
            <person name="Muzny D.M."/>
            <person name="Worley K.C."/>
            <person name="Gibbs R.A."/>
        </authorList>
    </citation>
    <scope>NUCLEOTIDE SEQUENCE</scope>
</reference>
<feature type="domain" description="SET" evidence="14">
    <location>
        <begin position="134"/>
        <end position="234"/>
    </location>
</feature>
<dbReference type="GO" id="GO:0032259">
    <property type="term" value="P:methylation"/>
    <property type="evidence" value="ECO:0007669"/>
    <property type="project" value="UniProtKB-KW"/>
</dbReference>
<feature type="region of interest" description="Disordered" evidence="13">
    <location>
        <begin position="406"/>
        <end position="455"/>
    </location>
</feature>
<evidence type="ECO:0000256" key="5">
    <source>
        <dbReference type="ARBA" id="ARBA00022491"/>
    </source>
</evidence>
<dbReference type="InterPro" id="IPR025790">
    <property type="entry name" value="Suv4-20_animal"/>
</dbReference>
<evidence type="ECO:0000256" key="8">
    <source>
        <dbReference type="ARBA" id="ARBA00022691"/>
    </source>
</evidence>
<comment type="subcellular location">
    <subcellularLocation>
        <location evidence="2">Chromosome</location>
    </subcellularLocation>
    <subcellularLocation>
        <location evidence="1">Nucleus</location>
    </subcellularLocation>
</comment>
<dbReference type="GO" id="GO:0005634">
    <property type="term" value="C:nucleus"/>
    <property type="evidence" value="ECO:0000318"/>
    <property type="project" value="GO_Central"/>
</dbReference>
<evidence type="ECO:0000256" key="13">
    <source>
        <dbReference type="SAM" id="MobiDB-lite"/>
    </source>
</evidence>
<feature type="compositionally biased region" description="Basic residues" evidence="13">
    <location>
        <begin position="281"/>
        <end position="291"/>
    </location>
</feature>
<dbReference type="Gene3D" id="1.10.10.1700">
    <property type="entry name" value="Histone-lysine N-methyltransferase"/>
    <property type="match status" value="1"/>
</dbReference>
<dbReference type="KEGG" id="spu:583266"/>
<evidence type="ECO:0000313" key="15">
    <source>
        <dbReference type="EnsemblMetazoa" id="XP_030845126"/>
    </source>
</evidence>
<evidence type="ECO:0000256" key="11">
    <source>
        <dbReference type="ARBA" id="ARBA00023163"/>
    </source>
</evidence>
<proteinExistence type="predicted"/>
<dbReference type="Proteomes" id="UP000007110">
    <property type="component" value="Unassembled WGS sequence"/>
</dbReference>
<evidence type="ECO:0000256" key="7">
    <source>
        <dbReference type="ARBA" id="ARBA00022679"/>
    </source>
</evidence>
<dbReference type="GO" id="GO:0140941">
    <property type="term" value="F:histone H4K20me methyltransferase activity"/>
    <property type="evidence" value="ECO:0007669"/>
    <property type="project" value="UniProtKB-EC"/>
</dbReference>
<keyword evidence="6" id="KW-0489">Methyltransferase</keyword>
<keyword evidence="8" id="KW-0949">S-adenosyl-L-methionine</keyword>
<feature type="region of interest" description="Disordered" evidence="13">
    <location>
        <begin position="716"/>
        <end position="773"/>
    </location>
</feature>
<dbReference type="AlphaFoldDB" id="A0A7M7P4L1"/>
<protein>
    <recommendedName>
        <fullName evidence="3">[histone H4]-N-methyl-L-lysine(20) N-methyltransferase</fullName>
        <ecNumber evidence="3">2.1.1.362</ecNumber>
    </recommendedName>
</protein>
<reference evidence="15" key="2">
    <citation type="submission" date="2021-01" db="UniProtKB">
        <authorList>
            <consortium name="EnsemblMetazoa"/>
        </authorList>
    </citation>
    <scope>IDENTIFICATION</scope>
</reference>
<name>A0A7M7P4L1_STRPU</name>
<evidence type="ECO:0000256" key="4">
    <source>
        <dbReference type="ARBA" id="ARBA00022454"/>
    </source>
</evidence>
<evidence type="ECO:0000256" key="9">
    <source>
        <dbReference type="ARBA" id="ARBA00022853"/>
    </source>
</evidence>
<dbReference type="OrthoDB" id="6627536at2759"/>
<dbReference type="SUPFAM" id="SSF82199">
    <property type="entry name" value="SET domain"/>
    <property type="match status" value="1"/>
</dbReference>
<feature type="compositionally biased region" description="Polar residues" evidence="13">
    <location>
        <begin position="716"/>
        <end position="749"/>
    </location>
</feature>
<feature type="region of interest" description="Disordered" evidence="13">
    <location>
        <begin position="500"/>
        <end position="543"/>
    </location>
</feature>
<keyword evidence="11" id="KW-0804">Transcription</keyword>
<evidence type="ECO:0000313" key="16">
    <source>
        <dbReference type="Proteomes" id="UP000007110"/>
    </source>
</evidence>
<dbReference type="FunFam" id="1.10.10.1700:FF:000001">
    <property type="entry name" value="Histone-lysine N-methyltransferase"/>
    <property type="match status" value="1"/>
</dbReference>
<keyword evidence="10" id="KW-0805">Transcription regulation</keyword>
<keyword evidence="12" id="KW-0539">Nucleus</keyword>
<evidence type="ECO:0000256" key="3">
    <source>
        <dbReference type="ARBA" id="ARBA00012188"/>
    </source>
</evidence>
<dbReference type="RefSeq" id="XP_030845126.1">
    <property type="nucleotide sequence ID" value="XM_030989266.1"/>
</dbReference>